<sequence length="260" mass="26155">MIPLVAAAHGTRDRAGLAATADLLDLVRGLRPGLRVEVGYVDVAEPLLSDTLNRLSGDVVVVPLLLGAGYHVRHDIPAALAAAPQVSARVAGALGPDPRLADILLDRLAEVGAFRPQPVDKKVETSGIVDNSGCDAIVLAAAGSTDASANADTARMAELLADLTGRTVVPSYLCAGTPTPRDAVDALRASGADHVALAGYLLGPGHFARKAAAAGATTAAAPLGAHPALADLVLARYDEAVALSASCGAPTPANEARSLP</sequence>
<dbReference type="RefSeq" id="WP_345677028.1">
    <property type="nucleotide sequence ID" value="NZ_BAABHS010000014.1"/>
</dbReference>
<dbReference type="Pfam" id="PF01903">
    <property type="entry name" value="CbiX"/>
    <property type="match status" value="2"/>
</dbReference>
<evidence type="ECO:0000256" key="2">
    <source>
        <dbReference type="ARBA" id="ARBA00023239"/>
    </source>
</evidence>
<dbReference type="PANTHER" id="PTHR33542">
    <property type="entry name" value="SIROHYDROCHLORIN FERROCHELATASE, CHLOROPLASTIC"/>
    <property type="match status" value="1"/>
</dbReference>
<organism evidence="3 4">
    <name type="scientific">Yinghuangia aomiensis</name>
    <dbReference type="NCBI Taxonomy" id="676205"/>
    <lineage>
        <taxon>Bacteria</taxon>
        <taxon>Bacillati</taxon>
        <taxon>Actinomycetota</taxon>
        <taxon>Actinomycetes</taxon>
        <taxon>Kitasatosporales</taxon>
        <taxon>Streptomycetaceae</taxon>
        <taxon>Yinghuangia</taxon>
    </lineage>
</organism>
<evidence type="ECO:0000313" key="4">
    <source>
        <dbReference type="Proteomes" id="UP001500466"/>
    </source>
</evidence>
<dbReference type="PANTHER" id="PTHR33542:SF5">
    <property type="entry name" value="FERROCHELATASE CHE1"/>
    <property type="match status" value="1"/>
</dbReference>
<accession>A0ABP9HI45</accession>
<dbReference type="SUPFAM" id="SSF53800">
    <property type="entry name" value="Chelatase"/>
    <property type="match status" value="1"/>
</dbReference>
<dbReference type="Proteomes" id="UP001500466">
    <property type="component" value="Unassembled WGS sequence"/>
</dbReference>
<dbReference type="InterPro" id="IPR050963">
    <property type="entry name" value="Sirohydro_Cobaltochel/CbiX"/>
</dbReference>
<keyword evidence="1" id="KW-0479">Metal-binding</keyword>
<reference evidence="4" key="1">
    <citation type="journal article" date="2019" name="Int. J. Syst. Evol. Microbiol.">
        <title>The Global Catalogue of Microorganisms (GCM) 10K type strain sequencing project: providing services to taxonomists for standard genome sequencing and annotation.</title>
        <authorList>
            <consortium name="The Broad Institute Genomics Platform"/>
            <consortium name="The Broad Institute Genome Sequencing Center for Infectious Disease"/>
            <person name="Wu L."/>
            <person name="Ma J."/>
        </authorList>
    </citation>
    <scope>NUCLEOTIDE SEQUENCE [LARGE SCALE GENOMIC DNA]</scope>
    <source>
        <strain evidence="4">JCM 17986</strain>
    </source>
</reference>
<dbReference type="InterPro" id="IPR002762">
    <property type="entry name" value="CbiX-like"/>
</dbReference>
<evidence type="ECO:0000256" key="1">
    <source>
        <dbReference type="ARBA" id="ARBA00022723"/>
    </source>
</evidence>
<dbReference type="EMBL" id="BAABHS010000014">
    <property type="protein sequence ID" value="GAA4971136.1"/>
    <property type="molecule type" value="Genomic_DNA"/>
</dbReference>
<protein>
    <submittedName>
        <fullName evidence="3">Sirohydrochlorin chelatase</fullName>
    </submittedName>
</protein>
<proteinExistence type="predicted"/>
<evidence type="ECO:0000313" key="3">
    <source>
        <dbReference type="EMBL" id="GAA4971136.1"/>
    </source>
</evidence>
<dbReference type="CDD" id="cd03416">
    <property type="entry name" value="CbiX_SirB_N"/>
    <property type="match status" value="1"/>
</dbReference>
<name>A0ABP9HI45_9ACTN</name>
<dbReference type="Gene3D" id="3.40.50.1400">
    <property type="match status" value="2"/>
</dbReference>
<gene>
    <name evidence="3" type="ORF">GCM10023205_41040</name>
</gene>
<comment type="caution">
    <text evidence="3">The sequence shown here is derived from an EMBL/GenBank/DDBJ whole genome shotgun (WGS) entry which is preliminary data.</text>
</comment>
<keyword evidence="4" id="KW-1185">Reference proteome</keyword>
<keyword evidence="2" id="KW-0456">Lyase</keyword>